<protein>
    <recommendedName>
        <fullName evidence="5 7">3-dehydroquinate dehydratase</fullName>
        <shortName evidence="7">3-dehydroquinase</shortName>
        <ecNumber evidence="5 7">4.2.1.10</ecNumber>
    </recommendedName>
    <alternativeName>
        <fullName evidence="7">Type II DHQase</fullName>
    </alternativeName>
</protein>
<dbReference type="NCBIfam" id="NF003805">
    <property type="entry name" value="PRK05395.1-2"/>
    <property type="match status" value="1"/>
</dbReference>
<dbReference type="PROSITE" id="PS01029">
    <property type="entry name" value="DEHYDROQUINASE_II"/>
    <property type="match status" value="1"/>
</dbReference>
<dbReference type="GO" id="GO:0019631">
    <property type="term" value="P:quinate catabolic process"/>
    <property type="evidence" value="ECO:0007669"/>
    <property type="project" value="TreeGrafter"/>
</dbReference>
<dbReference type="EC" id="4.2.1.10" evidence="5 7"/>
<dbReference type="EMBL" id="BOQE01000001">
    <property type="protein sequence ID" value="GIM44571.1"/>
    <property type="molecule type" value="Genomic_DNA"/>
</dbReference>
<evidence type="ECO:0000256" key="8">
    <source>
        <dbReference type="PIRSR" id="PIRSR001399-1"/>
    </source>
</evidence>
<dbReference type="PANTHER" id="PTHR21272">
    <property type="entry name" value="CATABOLIC 3-DEHYDROQUINASE"/>
    <property type="match status" value="1"/>
</dbReference>
<comment type="subunit">
    <text evidence="4 7">Homododecamer.</text>
</comment>
<gene>
    <name evidence="7 12" type="primary">aroQ</name>
    <name evidence="12" type="ORF">DNHGIG_01200</name>
</gene>
<dbReference type="PIRSF" id="PIRSF001399">
    <property type="entry name" value="DHquinase_II"/>
    <property type="match status" value="1"/>
</dbReference>
<dbReference type="GO" id="GO:0009073">
    <property type="term" value="P:aromatic amino acid family biosynthetic process"/>
    <property type="evidence" value="ECO:0007669"/>
    <property type="project" value="UniProtKB-KW"/>
</dbReference>
<dbReference type="NCBIfam" id="NF003807">
    <property type="entry name" value="PRK05395.1-4"/>
    <property type="match status" value="1"/>
</dbReference>
<dbReference type="GO" id="GO:0009423">
    <property type="term" value="P:chorismate biosynthetic process"/>
    <property type="evidence" value="ECO:0007669"/>
    <property type="project" value="UniProtKB-UniRule"/>
</dbReference>
<feature type="binding site" evidence="7 9">
    <location>
        <position position="87"/>
    </location>
    <ligand>
        <name>substrate</name>
    </ligand>
</feature>
<dbReference type="GO" id="GO:0008652">
    <property type="term" value="P:amino acid biosynthetic process"/>
    <property type="evidence" value="ECO:0007669"/>
    <property type="project" value="UniProtKB-KW"/>
</dbReference>
<evidence type="ECO:0000256" key="3">
    <source>
        <dbReference type="ARBA" id="ARBA00011037"/>
    </source>
</evidence>
<evidence type="ECO:0000256" key="9">
    <source>
        <dbReference type="PIRSR" id="PIRSR001399-2"/>
    </source>
</evidence>
<evidence type="ECO:0000256" key="5">
    <source>
        <dbReference type="ARBA" id="ARBA00012060"/>
    </source>
</evidence>
<comment type="caution">
    <text evidence="12">The sequence shown here is derived from an EMBL/GenBank/DDBJ whole genome shotgun (WGS) entry which is preliminary data.</text>
</comment>
<reference evidence="12" key="1">
    <citation type="journal article" date="2023" name="Int. J. Syst. Evol. Microbiol.">
        <title>Collibacillus ludicampi gen. nov., sp. nov., a new soil bacterium of the family Alicyclobacillaceae.</title>
        <authorList>
            <person name="Jojima T."/>
            <person name="Ioku Y."/>
            <person name="Fukuta Y."/>
            <person name="Shirasaka N."/>
            <person name="Matsumura Y."/>
            <person name="Mori M."/>
        </authorList>
    </citation>
    <scope>NUCLEOTIDE SEQUENCE</scope>
    <source>
        <strain evidence="12">TP075</strain>
    </source>
</reference>
<dbReference type="HAMAP" id="MF_00169">
    <property type="entry name" value="AroQ"/>
    <property type="match status" value="1"/>
</dbReference>
<evidence type="ECO:0000256" key="6">
    <source>
        <dbReference type="ARBA" id="ARBA00023239"/>
    </source>
</evidence>
<dbReference type="Gene3D" id="3.40.50.9100">
    <property type="entry name" value="Dehydroquinase, class II"/>
    <property type="match status" value="1"/>
</dbReference>
<comment type="function">
    <text evidence="7">Catalyzes a trans-dehydration via an enolate intermediate.</text>
</comment>
<keyword evidence="11" id="KW-0812">Transmembrane</keyword>
<evidence type="ECO:0000256" key="10">
    <source>
        <dbReference type="PIRSR" id="PIRSR001399-3"/>
    </source>
</evidence>
<dbReference type="Pfam" id="PF01220">
    <property type="entry name" value="DHquinase_II"/>
    <property type="match status" value="1"/>
</dbReference>
<dbReference type="SUPFAM" id="SSF52304">
    <property type="entry name" value="Type II 3-dehydroquinate dehydratase"/>
    <property type="match status" value="1"/>
</dbReference>
<dbReference type="NCBIfam" id="TIGR01088">
    <property type="entry name" value="aroQ"/>
    <property type="match status" value="1"/>
</dbReference>
<evidence type="ECO:0000313" key="12">
    <source>
        <dbReference type="EMBL" id="GIM44571.1"/>
    </source>
</evidence>
<proteinExistence type="inferred from homology"/>
<keyword evidence="11" id="KW-1133">Transmembrane helix</keyword>
<name>A0AAV4L9W6_9BACL</name>
<feature type="binding site" evidence="7 9">
    <location>
        <position position="111"/>
    </location>
    <ligand>
        <name>substrate</name>
    </ligand>
</feature>
<keyword evidence="7" id="KW-0057">Aromatic amino acid biosynthesis</keyword>
<feature type="binding site" evidence="7 9">
    <location>
        <position position="80"/>
    </location>
    <ligand>
        <name>substrate</name>
    </ligand>
</feature>
<comment type="catalytic activity">
    <reaction evidence="1 7">
        <text>3-dehydroquinate = 3-dehydroshikimate + H2O</text>
        <dbReference type="Rhea" id="RHEA:21096"/>
        <dbReference type="ChEBI" id="CHEBI:15377"/>
        <dbReference type="ChEBI" id="CHEBI:16630"/>
        <dbReference type="ChEBI" id="CHEBI:32364"/>
        <dbReference type="EC" id="4.2.1.10"/>
    </reaction>
</comment>
<sequence>MAKVLVIQGPNLNLLGMREPEIYGSATLDDIHQELAEQAKKFGVEIECFQSNHEGAIIDRIHQAMGEIDGIIINPGAYTHYSIAIRDALSSVCIPAIEVHLSNIHAREEFRHRSFIAPVVLGQIVGLGVIGYQLALQALVAHFREKNILHT</sequence>
<comment type="similarity">
    <text evidence="3 7">Belongs to the type-II 3-dehydroquinase family.</text>
</comment>
<evidence type="ECO:0000256" key="1">
    <source>
        <dbReference type="ARBA" id="ARBA00001864"/>
    </source>
</evidence>
<dbReference type="Proteomes" id="UP001057291">
    <property type="component" value="Unassembled WGS sequence"/>
</dbReference>
<evidence type="ECO:0000256" key="7">
    <source>
        <dbReference type="HAMAP-Rule" id="MF_00169"/>
    </source>
</evidence>
<evidence type="ECO:0000256" key="2">
    <source>
        <dbReference type="ARBA" id="ARBA00004902"/>
    </source>
</evidence>
<evidence type="ECO:0000256" key="4">
    <source>
        <dbReference type="ARBA" id="ARBA00011193"/>
    </source>
</evidence>
<evidence type="ECO:0000313" key="13">
    <source>
        <dbReference type="Proteomes" id="UP001057291"/>
    </source>
</evidence>
<dbReference type="InterPro" id="IPR018509">
    <property type="entry name" value="DHquinase_II_CS"/>
</dbReference>
<feature type="binding site" evidence="7 9">
    <location>
        <position position="74"/>
    </location>
    <ligand>
        <name>substrate</name>
    </ligand>
</feature>
<feature type="binding site" evidence="7 9">
    <location>
        <begin position="101"/>
        <end position="102"/>
    </location>
    <ligand>
        <name>substrate</name>
    </ligand>
</feature>
<comment type="pathway">
    <text evidence="2 7">Metabolic intermediate biosynthesis; chorismate biosynthesis; chorismate from D-erythrose 4-phosphate and phosphoenolpyruvate: step 3/7.</text>
</comment>
<keyword evidence="7" id="KW-0028">Amino-acid biosynthesis</keyword>
<dbReference type="NCBIfam" id="NF003804">
    <property type="entry name" value="PRK05395.1-1"/>
    <property type="match status" value="1"/>
</dbReference>
<dbReference type="AlphaFoldDB" id="A0AAV4L9W6"/>
<keyword evidence="11" id="KW-0472">Membrane</keyword>
<feature type="active site" description="Proton acceptor" evidence="7 8">
    <location>
        <position position="23"/>
    </location>
</feature>
<dbReference type="PANTHER" id="PTHR21272:SF3">
    <property type="entry name" value="CATABOLIC 3-DEHYDROQUINASE"/>
    <property type="match status" value="1"/>
</dbReference>
<keyword evidence="13" id="KW-1185">Reference proteome</keyword>
<organism evidence="12 13">
    <name type="scientific">Collibacillus ludicampi</name>
    <dbReference type="NCBI Taxonomy" id="2771369"/>
    <lineage>
        <taxon>Bacteria</taxon>
        <taxon>Bacillati</taxon>
        <taxon>Bacillota</taxon>
        <taxon>Bacilli</taxon>
        <taxon>Bacillales</taxon>
        <taxon>Alicyclobacillaceae</taxon>
        <taxon>Collibacillus</taxon>
    </lineage>
</organism>
<dbReference type="CDD" id="cd00466">
    <property type="entry name" value="DHQase_II"/>
    <property type="match status" value="1"/>
</dbReference>
<feature type="transmembrane region" description="Helical" evidence="11">
    <location>
        <begin position="115"/>
        <end position="135"/>
    </location>
</feature>
<dbReference type="GO" id="GO:0003855">
    <property type="term" value="F:3-dehydroquinate dehydratase activity"/>
    <property type="evidence" value="ECO:0007669"/>
    <property type="project" value="UniProtKB-UniRule"/>
</dbReference>
<dbReference type="InterPro" id="IPR001874">
    <property type="entry name" value="DHquinase_II"/>
</dbReference>
<dbReference type="InterPro" id="IPR036441">
    <property type="entry name" value="DHquinase_II_sf"/>
</dbReference>
<dbReference type="RefSeq" id="WP_282197842.1">
    <property type="nucleotide sequence ID" value="NZ_BOQE01000001.1"/>
</dbReference>
<evidence type="ECO:0000256" key="11">
    <source>
        <dbReference type="SAM" id="Phobius"/>
    </source>
</evidence>
<feature type="site" description="Transition state stabilizer" evidence="7 10">
    <location>
        <position position="18"/>
    </location>
</feature>
<keyword evidence="6 7" id="KW-0456">Lyase</keyword>
<feature type="active site" description="Proton donor" evidence="7 8">
    <location>
        <position position="100"/>
    </location>
</feature>
<accession>A0AAV4L9W6</accession>
<dbReference type="NCBIfam" id="NF003806">
    <property type="entry name" value="PRK05395.1-3"/>
    <property type="match status" value="1"/>
</dbReference>